<protein>
    <recommendedName>
        <fullName evidence="1">Replication initiator A N-terminal domain-containing protein</fullName>
    </recommendedName>
</protein>
<evidence type="ECO:0000313" key="2">
    <source>
        <dbReference type="EMBL" id="WPX73332.1"/>
    </source>
</evidence>
<name>A0ABZ0U7X9_9FIRM</name>
<dbReference type="InterPro" id="IPR010724">
    <property type="entry name" value="RepA_N"/>
</dbReference>
<dbReference type="Pfam" id="PF06970">
    <property type="entry name" value="RepA_N"/>
    <property type="match status" value="1"/>
</dbReference>
<dbReference type="EMBL" id="CP136422">
    <property type="protein sequence ID" value="WPX73332.1"/>
    <property type="molecule type" value="Genomic_DNA"/>
</dbReference>
<organism evidence="2 3">
    <name type="scientific">Blautia producta</name>
    <dbReference type="NCBI Taxonomy" id="33035"/>
    <lineage>
        <taxon>Bacteria</taxon>
        <taxon>Bacillati</taxon>
        <taxon>Bacillota</taxon>
        <taxon>Clostridia</taxon>
        <taxon>Lachnospirales</taxon>
        <taxon>Lachnospiraceae</taxon>
        <taxon>Blautia</taxon>
    </lineage>
</organism>
<accession>A0ABZ0U7X9</accession>
<sequence length="102" mass="11530">MAEPGALEYFYGTEAEQYTFYPIPKVLFTAPGFKQTTGDAKILYGLMLDRMGLSVRNDWLDKQNRVFIYFTEAGPGPPHQNLCQELHSEGGSQSILIRIILN</sequence>
<evidence type="ECO:0000259" key="1">
    <source>
        <dbReference type="Pfam" id="PF06970"/>
    </source>
</evidence>
<keyword evidence="3" id="KW-1185">Reference proteome</keyword>
<evidence type="ECO:0000313" key="3">
    <source>
        <dbReference type="Proteomes" id="UP001325248"/>
    </source>
</evidence>
<gene>
    <name evidence="2" type="ORF">BLCOC_16750</name>
</gene>
<proteinExistence type="predicted"/>
<feature type="domain" description="Replication initiator A N-terminal" evidence="1">
    <location>
        <begin position="19"/>
        <end position="72"/>
    </location>
</feature>
<reference evidence="2" key="1">
    <citation type="submission" date="2023-10" db="EMBL/GenBank/DDBJ databases">
        <title>Genome sequence of Blautia coccoides DSM 935.</title>
        <authorList>
            <person name="Boeer T."/>
            <person name="Bengelsdorf F.R."/>
            <person name="Daniel R."/>
            <person name="Poehlein A."/>
        </authorList>
    </citation>
    <scope>NUCLEOTIDE SEQUENCE [LARGE SCALE GENOMIC DNA]</scope>
    <source>
        <strain evidence="2">DSM 935</strain>
    </source>
</reference>
<dbReference type="Proteomes" id="UP001325248">
    <property type="component" value="Chromosome"/>
</dbReference>